<keyword evidence="2" id="KW-0159">Chromosome partition</keyword>
<dbReference type="SUPFAM" id="SSF110849">
    <property type="entry name" value="ParB/Sulfiredoxin"/>
    <property type="match status" value="1"/>
</dbReference>
<dbReference type="AlphaFoldDB" id="A0A5J5K6C5"/>
<dbReference type="Pfam" id="PF02195">
    <property type="entry name" value="ParB_N"/>
    <property type="match status" value="1"/>
</dbReference>
<dbReference type="InterPro" id="IPR050336">
    <property type="entry name" value="Chromosome_partition/occlusion"/>
</dbReference>
<accession>A0A5J5K6C5</accession>
<dbReference type="InterPro" id="IPR041468">
    <property type="entry name" value="HTH_ParB/Spo0J"/>
</dbReference>
<dbReference type="RefSeq" id="WP_150932879.1">
    <property type="nucleotide sequence ID" value="NZ_VYTZ01000003.1"/>
</dbReference>
<gene>
    <name evidence="5" type="ORF">F5972_08540</name>
</gene>
<dbReference type="InterPro" id="IPR004437">
    <property type="entry name" value="ParB/RepB/Spo0J"/>
</dbReference>
<dbReference type="GO" id="GO:0007059">
    <property type="term" value="P:chromosome segregation"/>
    <property type="evidence" value="ECO:0007669"/>
    <property type="project" value="UniProtKB-KW"/>
</dbReference>
<dbReference type="PANTHER" id="PTHR33375:SF1">
    <property type="entry name" value="CHROMOSOME-PARTITIONING PROTEIN PARB-RELATED"/>
    <property type="match status" value="1"/>
</dbReference>
<evidence type="ECO:0000259" key="4">
    <source>
        <dbReference type="SMART" id="SM00470"/>
    </source>
</evidence>
<dbReference type="SMART" id="SM00470">
    <property type="entry name" value="ParB"/>
    <property type="match status" value="1"/>
</dbReference>
<dbReference type="InterPro" id="IPR036086">
    <property type="entry name" value="ParB/Sulfiredoxin_sf"/>
</dbReference>
<sequence length="332" mass="35985">MTATTAPAAVTTTMKDIPVDRIDRDETQPREIFDEAKLQELATSMQKLGQLQAVTVRYNPVSRRYTLIMGERRWRAAQMAGLQTLKAIVMHGLTEGDPETFLKAMSENLTRADMTPIEEGRGFQRLLDGGYTVEQIADNLGKSAAYIESRTELLNCTPAVQEAINKGHVNVGLAQEMAKLPADAQAAILRKTLRGEFANGRDAIAFAQAAVTQETERRQGGLFVVEELSEERKAAIRAARTKVTSKLDRLGIAGEILAEIAAMDPEELATVLGGATGGIGAYRQRITDLRTVAWRANDRLRQAEAALKLRAGGVDVDPQAVADAPAEDAADA</sequence>
<evidence type="ECO:0000313" key="5">
    <source>
        <dbReference type="EMBL" id="KAA9379690.1"/>
    </source>
</evidence>
<dbReference type="FunFam" id="3.90.1530.30:FF:000001">
    <property type="entry name" value="Chromosome partitioning protein ParB"/>
    <property type="match status" value="1"/>
</dbReference>
<dbReference type="EMBL" id="VYTZ01000003">
    <property type="protein sequence ID" value="KAA9379690.1"/>
    <property type="molecule type" value="Genomic_DNA"/>
</dbReference>
<dbReference type="Gene3D" id="1.10.10.2830">
    <property type="match status" value="1"/>
</dbReference>
<comment type="caution">
    <text evidence="5">The sequence shown here is derived from an EMBL/GenBank/DDBJ whole genome shotgun (WGS) entry which is preliminary data.</text>
</comment>
<evidence type="ECO:0000256" key="1">
    <source>
        <dbReference type="ARBA" id="ARBA00006295"/>
    </source>
</evidence>
<dbReference type="GO" id="GO:0005694">
    <property type="term" value="C:chromosome"/>
    <property type="evidence" value="ECO:0007669"/>
    <property type="project" value="TreeGrafter"/>
</dbReference>
<evidence type="ECO:0000256" key="2">
    <source>
        <dbReference type="ARBA" id="ARBA00022829"/>
    </source>
</evidence>
<comment type="similarity">
    <text evidence="1">Belongs to the ParB family.</text>
</comment>
<evidence type="ECO:0000256" key="3">
    <source>
        <dbReference type="ARBA" id="ARBA00023125"/>
    </source>
</evidence>
<proteinExistence type="inferred from homology"/>
<protein>
    <submittedName>
        <fullName evidence="5">ParB/RepB/Spo0J family partition protein</fullName>
    </submittedName>
</protein>
<dbReference type="SUPFAM" id="SSF109709">
    <property type="entry name" value="KorB DNA-binding domain-like"/>
    <property type="match status" value="1"/>
</dbReference>
<organism evidence="5 6">
    <name type="scientific">Microbispora cellulosiformans</name>
    <dbReference type="NCBI Taxonomy" id="2614688"/>
    <lineage>
        <taxon>Bacteria</taxon>
        <taxon>Bacillati</taxon>
        <taxon>Actinomycetota</taxon>
        <taxon>Actinomycetes</taxon>
        <taxon>Streptosporangiales</taxon>
        <taxon>Streptosporangiaceae</taxon>
        <taxon>Microbispora</taxon>
    </lineage>
</organism>
<keyword evidence="6" id="KW-1185">Reference proteome</keyword>
<evidence type="ECO:0000313" key="6">
    <source>
        <dbReference type="Proteomes" id="UP000327011"/>
    </source>
</evidence>
<keyword evidence="3" id="KW-0238">DNA-binding</keyword>
<reference evidence="5 6" key="1">
    <citation type="submission" date="2019-09" db="EMBL/GenBank/DDBJ databases">
        <title>Screening of Novel Bioactive Compounds from Soil-Associated.</title>
        <authorList>
            <person name="Gong X."/>
        </authorList>
    </citation>
    <scope>NUCLEOTIDE SEQUENCE [LARGE SCALE GENOMIC DNA]</scope>
    <source>
        <strain evidence="5 6">Gxj-6</strain>
    </source>
</reference>
<feature type="domain" description="ParB-like N-terminal" evidence="4">
    <location>
        <begin position="15"/>
        <end position="109"/>
    </location>
</feature>
<dbReference type="Proteomes" id="UP000327011">
    <property type="component" value="Unassembled WGS sequence"/>
</dbReference>
<dbReference type="GO" id="GO:0003677">
    <property type="term" value="F:DNA binding"/>
    <property type="evidence" value="ECO:0007669"/>
    <property type="project" value="UniProtKB-KW"/>
</dbReference>
<dbReference type="NCBIfam" id="TIGR00180">
    <property type="entry name" value="parB_part"/>
    <property type="match status" value="1"/>
</dbReference>
<dbReference type="PANTHER" id="PTHR33375">
    <property type="entry name" value="CHROMOSOME-PARTITIONING PROTEIN PARB-RELATED"/>
    <property type="match status" value="1"/>
</dbReference>
<dbReference type="Gene3D" id="3.90.1530.30">
    <property type="match status" value="1"/>
</dbReference>
<dbReference type="InterPro" id="IPR003115">
    <property type="entry name" value="ParB_N"/>
</dbReference>
<dbReference type="Pfam" id="PF17762">
    <property type="entry name" value="HTH_ParB"/>
    <property type="match status" value="1"/>
</dbReference>
<name>A0A5J5K6C5_9ACTN</name>